<dbReference type="EMBL" id="AP008218">
    <property type="protein sequence ID" value="BAF29900.2"/>
    <property type="molecule type" value="Genomic_DNA"/>
</dbReference>
<accession>Q0IN15</accession>
<proteinExistence type="predicted"/>
<feature type="domain" description="Oberon coiled-coil region" evidence="3">
    <location>
        <begin position="69"/>
        <end position="204"/>
    </location>
</feature>
<reference evidence="5" key="2">
    <citation type="journal article" date="2008" name="Nucleic Acids Res.">
        <title>The rice annotation project database (RAP-DB): 2008 update.</title>
        <authorList>
            <consortium name="The rice annotation project (RAP)"/>
        </authorList>
    </citation>
    <scope>GENOME REANNOTATION</scope>
    <source>
        <strain evidence="5">cv. Nipponbare</strain>
    </source>
</reference>
<dbReference type="KEGG" id="dosa:Os12g0514400"/>
<dbReference type="Pfam" id="PF16312">
    <property type="entry name" value="Oberon_cc"/>
    <property type="match status" value="1"/>
</dbReference>
<feature type="coiled-coil region" evidence="1">
    <location>
        <begin position="68"/>
        <end position="178"/>
    </location>
</feature>
<evidence type="ECO:0000256" key="1">
    <source>
        <dbReference type="SAM" id="Coils"/>
    </source>
</evidence>
<evidence type="ECO:0000313" key="4">
    <source>
        <dbReference type="EMBL" id="BAF29900.2"/>
    </source>
</evidence>
<sequence length="218" mass="25301">FWFLRFDSLTLNYAYVLTELELDSPKSTENEEIGRLITPQEACNRIAEVVHEAVKKMELVAEEKMRLYKKARIAVEACDRELDEKARELQELKAERLRKKQQVDELESIVRLKQAEAEMFQLKANEARQEADRLQSIALAKSERAEQDYASLYLKRRLEEAEAEKQFLFEKIKYQETQRPMQASGSGAGDSSQTPMLSKIHDLLKNVRSIPPKTEGHQ</sequence>
<feature type="compositionally biased region" description="Low complexity" evidence="2">
    <location>
        <begin position="183"/>
        <end position="192"/>
    </location>
</feature>
<dbReference type="InterPro" id="IPR004082">
    <property type="entry name" value="OBERON"/>
</dbReference>
<reference evidence="4 5" key="1">
    <citation type="journal article" date="2005" name="Nature">
        <title>The map-based sequence of the rice genome.</title>
        <authorList>
            <consortium name="International rice genome sequencing project (IRGSP)"/>
            <person name="Matsumoto T."/>
            <person name="Wu J."/>
            <person name="Kanamori H."/>
            <person name="Katayose Y."/>
            <person name="Fujisawa M."/>
            <person name="Namiki N."/>
            <person name="Mizuno H."/>
            <person name="Yamamoto K."/>
            <person name="Antonio B.A."/>
            <person name="Baba T."/>
            <person name="Sakata K."/>
            <person name="Nagamura Y."/>
            <person name="Aoki H."/>
            <person name="Arikawa K."/>
            <person name="Arita K."/>
            <person name="Bito T."/>
            <person name="Chiden Y."/>
            <person name="Fujitsuka N."/>
            <person name="Fukunaka R."/>
            <person name="Hamada M."/>
            <person name="Harada C."/>
            <person name="Hayashi A."/>
            <person name="Hijishita S."/>
            <person name="Honda M."/>
            <person name="Hosokawa S."/>
            <person name="Ichikawa Y."/>
            <person name="Idonuma A."/>
            <person name="Iijima M."/>
            <person name="Ikeda M."/>
            <person name="Ikeno M."/>
            <person name="Ito K."/>
            <person name="Ito S."/>
            <person name="Ito T."/>
            <person name="Ito Y."/>
            <person name="Ito Y."/>
            <person name="Iwabuchi A."/>
            <person name="Kamiya K."/>
            <person name="Karasawa W."/>
            <person name="Kurita K."/>
            <person name="Katagiri S."/>
            <person name="Kikuta A."/>
            <person name="Kobayashi H."/>
            <person name="Kobayashi N."/>
            <person name="Machita K."/>
            <person name="Maehara T."/>
            <person name="Masukawa M."/>
            <person name="Mizubayashi T."/>
            <person name="Mukai Y."/>
            <person name="Nagasaki H."/>
            <person name="Nagata Y."/>
            <person name="Naito S."/>
            <person name="Nakashima M."/>
            <person name="Nakama Y."/>
            <person name="Nakamichi Y."/>
            <person name="Nakamura M."/>
            <person name="Meguro A."/>
            <person name="Negishi M."/>
            <person name="Ohta I."/>
            <person name="Ohta T."/>
            <person name="Okamoto M."/>
            <person name="Ono N."/>
            <person name="Saji S."/>
            <person name="Sakaguchi M."/>
            <person name="Sakai K."/>
            <person name="Shibata M."/>
            <person name="Shimokawa T."/>
            <person name="Song J."/>
            <person name="Takazaki Y."/>
            <person name="Terasawa K."/>
            <person name="Tsugane M."/>
            <person name="Tsuji K."/>
            <person name="Ueda S."/>
            <person name="Waki K."/>
            <person name="Yamagata H."/>
            <person name="Yamamoto M."/>
            <person name="Yamamoto S."/>
            <person name="Yamane H."/>
            <person name="Yoshiki S."/>
            <person name="Yoshihara R."/>
            <person name="Yukawa K."/>
            <person name="Zhong H."/>
            <person name="Yano M."/>
            <person name="Yuan Q."/>
            <person name="Ouyang S."/>
            <person name="Liu J."/>
            <person name="Jones K.M."/>
            <person name="Gansberger K."/>
            <person name="Moffat K."/>
            <person name="Hill J."/>
            <person name="Bera J."/>
            <person name="Fadrosh D."/>
            <person name="Jin S."/>
            <person name="Johri S."/>
            <person name="Kim M."/>
            <person name="Overton L."/>
            <person name="Reardon M."/>
            <person name="Tsitrin T."/>
            <person name="Vuong H."/>
            <person name="Weaver B."/>
            <person name="Ciecko A."/>
            <person name="Tallon L."/>
            <person name="Jackson J."/>
            <person name="Pai G."/>
            <person name="Aken S.V."/>
            <person name="Utterback T."/>
            <person name="Reidmuller S."/>
            <person name="Feldblyum T."/>
            <person name="Hsiao J."/>
            <person name="Zismann V."/>
            <person name="Iobst S."/>
            <person name="de Vazeille A.R."/>
            <person name="Buell C.R."/>
            <person name="Ying K."/>
            <person name="Li Y."/>
            <person name="Lu T."/>
            <person name="Huang Y."/>
            <person name="Zhao Q."/>
            <person name="Feng Q."/>
            <person name="Zhang L."/>
            <person name="Zhu J."/>
            <person name="Weng Q."/>
            <person name="Mu J."/>
            <person name="Lu Y."/>
            <person name="Fan D."/>
            <person name="Liu Y."/>
            <person name="Guan J."/>
            <person name="Zhang Y."/>
            <person name="Yu S."/>
            <person name="Liu X."/>
            <person name="Zhang Y."/>
            <person name="Hong G."/>
            <person name="Han B."/>
            <person name="Choisne N."/>
            <person name="Demange N."/>
            <person name="Orjeda G."/>
            <person name="Samain S."/>
            <person name="Cattolico L."/>
            <person name="Pelletier E."/>
            <person name="Couloux A."/>
            <person name="Segurens B."/>
            <person name="Wincker P."/>
            <person name="D'Hont A."/>
            <person name="Scarpelli C."/>
            <person name="Weissenbach J."/>
            <person name="Salanoubat M."/>
            <person name="Quetier F."/>
            <person name="Yu Y."/>
            <person name="Kim H.R."/>
            <person name="Rambo T."/>
            <person name="Currie J."/>
            <person name="Collura K."/>
            <person name="Luo M."/>
            <person name="Yang T."/>
            <person name="Ammiraju J.S.S."/>
            <person name="Engler F."/>
            <person name="Soderlund C."/>
            <person name="Wing R.A."/>
            <person name="Palmer L.E."/>
            <person name="de la Bastide M."/>
            <person name="Spiegel L."/>
            <person name="Nascimento L."/>
            <person name="Zutavern T."/>
            <person name="O'Shaughnessy A."/>
            <person name="Dike S."/>
            <person name="Dedhia N."/>
            <person name="Preston R."/>
            <person name="Balija V."/>
            <person name="McCombie W.R."/>
            <person name="Chow T."/>
            <person name="Chen H."/>
            <person name="Chung M."/>
            <person name="Chen C."/>
            <person name="Shaw J."/>
            <person name="Wu H."/>
            <person name="Hsiao K."/>
            <person name="Chao Y."/>
            <person name="Chu M."/>
            <person name="Cheng C."/>
            <person name="Hour A."/>
            <person name="Lee P."/>
            <person name="Lin S."/>
            <person name="Lin Y."/>
            <person name="Liou J."/>
            <person name="Liu S."/>
            <person name="Hsing Y."/>
            <person name="Raghuvanshi S."/>
            <person name="Mohanty A."/>
            <person name="Bharti A.K."/>
            <person name="Gaur A."/>
            <person name="Gupta V."/>
            <person name="Kumar D."/>
            <person name="Ravi V."/>
            <person name="Vij S."/>
            <person name="Kapur A."/>
            <person name="Khurana P."/>
            <person name="Khurana P."/>
            <person name="Khurana J.P."/>
            <person name="Tyagi A.K."/>
            <person name="Gaikwad K."/>
            <person name="Singh A."/>
            <person name="Dalal V."/>
            <person name="Srivastava S."/>
            <person name="Dixit A."/>
            <person name="Pal A.K."/>
            <person name="Ghazi I.A."/>
            <person name="Yadav M."/>
            <person name="Pandit A."/>
            <person name="Bhargava A."/>
            <person name="Sureshbabu K."/>
            <person name="Batra K."/>
            <person name="Sharma T.R."/>
            <person name="Mohapatra T."/>
            <person name="Singh N.K."/>
            <person name="Messing J."/>
            <person name="Nelson A.B."/>
            <person name="Fuks G."/>
            <person name="Kavchok S."/>
            <person name="Keizer G."/>
            <person name="Linton E."/>
            <person name="Llaca V."/>
            <person name="Song R."/>
            <person name="Tanyolac B."/>
            <person name="Young S."/>
            <person name="Ho-Il K."/>
            <person name="Hahn J.H."/>
            <person name="Sangsakoo G."/>
            <person name="Vanavichit A."/>
            <person name="de Mattos Luiz.A.T."/>
            <person name="Zimmer P.D."/>
            <person name="Malone G."/>
            <person name="Dellagostin O."/>
            <person name="de Oliveira A.C."/>
            <person name="Bevan M."/>
            <person name="Bancroft I."/>
            <person name="Minx P."/>
            <person name="Cordum H."/>
            <person name="Wilson R."/>
            <person name="Cheng Z."/>
            <person name="Jin W."/>
            <person name="Jiang J."/>
            <person name="Leong S.A."/>
            <person name="Iwama H."/>
            <person name="Gojobori T."/>
            <person name="Itoh T."/>
            <person name="Niimura Y."/>
            <person name="Fujii Y."/>
            <person name="Habara T."/>
            <person name="Sakai H."/>
            <person name="Sato Y."/>
            <person name="Wilson G."/>
            <person name="Kumar K."/>
            <person name="McCouch S."/>
            <person name="Juretic N."/>
            <person name="Hoen D."/>
            <person name="Wright S."/>
            <person name="Bruskiewich R."/>
            <person name="Bureau T."/>
            <person name="Miyao A."/>
            <person name="Hirochika H."/>
            <person name="Nishikawa T."/>
            <person name="Kadowaki K."/>
            <person name="Sugiura M."/>
            <person name="Burr B."/>
            <person name="Sasaki T."/>
        </authorList>
    </citation>
    <scope>NUCLEOTIDE SEQUENCE [LARGE SCALE GENOMIC DNA]</scope>
    <source>
        <strain evidence="5">cv. Nipponbare</strain>
    </source>
</reference>
<organism evidence="4 5">
    <name type="scientific">Oryza sativa subsp. japonica</name>
    <name type="common">Rice</name>
    <dbReference type="NCBI Taxonomy" id="39947"/>
    <lineage>
        <taxon>Eukaryota</taxon>
        <taxon>Viridiplantae</taxon>
        <taxon>Streptophyta</taxon>
        <taxon>Embryophyta</taxon>
        <taxon>Tracheophyta</taxon>
        <taxon>Spermatophyta</taxon>
        <taxon>Magnoliopsida</taxon>
        <taxon>Liliopsida</taxon>
        <taxon>Poales</taxon>
        <taxon>Poaceae</taxon>
        <taxon>BOP clade</taxon>
        <taxon>Oryzoideae</taxon>
        <taxon>Oryzeae</taxon>
        <taxon>Oryzinae</taxon>
        <taxon>Oryza</taxon>
        <taxon>Oryza sativa</taxon>
    </lineage>
</organism>
<dbReference type="PRINTS" id="PR01544">
    <property type="entry name" value="ARATH130DUF"/>
</dbReference>
<dbReference type="InterPro" id="IPR032535">
    <property type="entry name" value="Oberon_CC"/>
</dbReference>
<dbReference type="AlphaFoldDB" id="Q0IN15"/>
<gene>
    <name evidence="4" type="ordered locus">Os12g0514400</name>
</gene>
<name>Q0IN15_ORYSJ</name>
<evidence type="ECO:0000256" key="2">
    <source>
        <dbReference type="SAM" id="MobiDB-lite"/>
    </source>
</evidence>
<evidence type="ECO:0000259" key="3">
    <source>
        <dbReference type="Pfam" id="PF16312"/>
    </source>
</evidence>
<dbReference type="PANTHER" id="PTHR21736">
    <property type="entry name" value="VERNALIZATION-INSENSITIVE PROTEIN 3"/>
    <property type="match status" value="1"/>
</dbReference>
<dbReference type="Proteomes" id="UP000000763">
    <property type="component" value="Chromosome 12"/>
</dbReference>
<keyword evidence="1" id="KW-0175">Coiled coil</keyword>
<dbReference type="PANTHER" id="PTHR21736:SF37">
    <property type="entry name" value="PROTEIN OBERON 2"/>
    <property type="match status" value="1"/>
</dbReference>
<feature type="region of interest" description="Disordered" evidence="2">
    <location>
        <begin position="178"/>
        <end position="218"/>
    </location>
</feature>
<evidence type="ECO:0000313" key="5">
    <source>
        <dbReference type="Proteomes" id="UP000000763"/>
    </source>
</evidence>
<protein>
    <submittedName>
        <fullName evidence="4">Os12g0514400 protein</fullName>
    </submittedName>
</protein>
<feature type="non-terminal residue" evidence="4">
    <location>
        <position position="1"/>
    </location>
</feature>